<dbReference type="UniPathway" id="UPA00344"/>
<comment type="function">
    <text evidence="1">May be involved in the biosynthesis of molybdopterin.</text>
</comment>
<comment type="pathway">
    <text evidence="2">Cofactor biosynthesis; molybdopterin biosynthesis.</text>
</comment>
<dbReference type="Proteomes" id="UP000748108">
    <property type="component" value="Unassembled WGS sequence"/>
</dbReference>
<dbReference type="PANTHER" id="PTHR43764:SF1">
    <property type="entry name" value="MOLYBDOPTERIN MOLYBDOTRANSFERASE"/>
    <property type="match status" value="1"/>
</dbReference>
<sequence length="160" mass="17710">MDWRFGILWISDRGARGEREDQSRGIITDLLEKRIGGRVVTYKVVPDEIETIKETMIDMIERDGVDLIVTTGGTGLGPRDVTPEATLQIVDRVIPGFAEEMRRRASQVSPNELFSRAVIGTRKRTLIVNLPGAPRSAEICLSAILEFIPPALELLAGKRG</sequence>
<evidence type="ECO:0000313" key="9">
    <source>
        <dbReference type="Proteomes" id="UP000244180"/>
    </source>
</evidence>
<evidence type="ECO:0000259" key="4">
    <source>
        <dbReference type="SMART" id="SM00852"/>
    </source>
</evidence>
<dbReference type="EMBL" id="PEBV01000010">
    <property type="protein sequence ID" value="PTQ53776.1"/>
    <property type="molecule type" value="Genomic_DNA"/>
</dbReference>
<dbReference type="NCBIfam" id="TIGR00177">
    <property type="entry name" value="molyb_syn"/>
    <property type="match status" value="1"/>
</dbReference>
<evidence type="ECO:0000256" key="3">
    <source>
        <dbReference type="ARBA" id="ARBA00023150"/>
    </source>
</evidence>
<evidence type="ECO:0000313" key="8">
    <source>
        <dbReference type="Proteomes" id="UP000243024"/>
    </source>
</evidence>
<dbReference type="GO" id="GO:0006777">
    <property type="term" value="P:Mo-molybdopterin cofactor biosynthetic process"/>
    <property type="evidence" value="ECO:0007669"/>
    <property type="project" value="UniProtKB-KW"/>
</dbReference>
<dbReference type="AlphaFoldDB" id="A0A132NAA3"/>
<dbReference type="Proteomes" id="UP000243024">
    <property type="component" value="Unassembled WGS sequence"/>
</dbReference>
<feature type="domain" description="MoaB/Mog" evidence="4">
    <location>
        <begin position="6"/>
        <end position="151"/>
    </location>
</feature>
<dbReference type="InterPro" id="IPR036425">
    <property type="entry name" value="MoaB/Mog-like_dom_sf"/>
</dbReference>
<dbReference type="Gene3D" id="3.40.980.10">
    <property type="entry name" value="MoaB/Mog-like domain"/>
    <property type="match status" value="1"/>
</dbReference>
<protein>
    <submittedName>
        <fullName evidence="5 6">Molybdenum cofactor biosynthesis protein</fullName>
    </submittedName>
    <submittedName>
        <fullName evidence="7">Molybdenum cofactor biosynthesis protein MoaB</fullName>
    </submittedName>
</protein>
<keyword evidence="3" id="KW-0501">Molybdenum cofactor biosynthesis</keyword>
<dbReference type="InterPro" id="IPR008284">
    <property type="entry name" value="MoCF_biosynth_CS"/>
</dbReference>
<evidence type="ECO:0000313" key="6">
    <source>
        <dbReference type="EMBL" id="OAR04985.1"/>
    </source>
</evidence>
<keyword evidence="8" id="KW-1185">Reference proteome</keyword>
<organism evidence="6 8">
    <name type="scientific">Hydrogenibacillus schlegelii</name>
    <name type="common">Bacillus schlegelii</name>
    <dbReference type="NCBI Taxonomy" id="1484"/>
    <lineage>
        <taxon>Bacteria</taxon>
        <taxon>Bacillati</taxon>
        <taxon>Bacillota</taxon>
        <taxon>Bacilli</taxon>
        <taxon>Bacillales</taxon>
        <taxon>Bacillales Family X. Incertae Sedis</taxon>
        <taxon>Hydrogenibacillus</taxon>
    </lineage>
</organism>
<evidence type="ECO:0000313" key="5">
    <source>
        <dbReference type="EMBL" id="MBT9282429.1"/>
    </source>
</evidence>
<name>A0A132NAA3_HYDSH</name>
<dbReference type="PROSITE" id="PS01078">
    <property type="entry name" value="MOCF_BIOSYNTHESIS_1"/>
    <property type="match status" value="1"/>
</dbReference>
<dbReference type="OrthoDB" id="9784492at2"/>
<reference evidence="6 8" key="1">
    <citation type="submission" date="2015-09" db="EMBL/GenBank/DDBJ databases">
        <title>Draft genome sequence of Hydrogenibacillus schlegelii DSM 2000.</title>
        <authorList>
            <person name="Hemp J."/>
        </authorList>
    </citation>
    <scope>NUCLEOTIDE SEQUENCE [LARGE SCALE GENOMIC DNA]</scope>
    <source>
        <strain evidence="6 8">MA 48</strain>
    </source>
</reference>
<dbReference type="Pfam" id="PF00994">
    <property type="entry name" value="MoCF_biosynth"/>
    <property type="match status" value="1"/>
</dbReference>
<dbReference type="RefSeq" id="WP_066199220.1">
    <property type="nucleotide sequence ID" value="NZ_CBCSAS010000007.1"/>
</dbReference>
<dbReference type="SUPFAM" id="SSF53218">
    <property type="entry name" value="Molybdenum cofactor biosynthesis proteins"/>
    <property type="match status" value="1"/>
</dbReference>
<evidence type="ECO:0000256" key="2">
    <source>
        <dbReference type="ARBA" id="ARBA00005046"/>
    </source>
</evidence>
<dbReference type="CDD" id="cd00886">
    <property type="entry name" value="MogA_MoaB"/>
    <property type="match status" value="1"/>
</dbReference>
<proteinExistence type="predicted"/>
<dbReference type="InterPro" id="IPR001453">
    <property type="entry name" value="MoaB/Mog_dom"/>
</dbReference>
<dbReference type="SMART" id="SM00852">
    <property type="entry name" value="MoCF_biosynth"/>
    <property type="match status" value="1"/>
</dbReference>
<reference evidence="7 9" key="2">
    <citation type="submission" date="2017-08" db="EMBL/GenBank/DDBJ databases">
        <title>Burning lignite coal seam in the remote Altai Mountains harbors a hydrogen-driven thermophilic microbial community.</title>
        <authorList>
            <person name="Kadnikov V.V."/>
            <person name="Mardanov A.V."/>
            <person name="Ivasenko D."/>
            <person name="Beletsky A.V."/>
            <person name="Karnachuk O.V."/>
            <person name="Ravin N.V."/>
        </authorList>
    </citation>
    <scope>NUCLEOTIDE SEQUENCE [LARGE SCALE GENOMIC DNA]</scope>
    <source>
        <strain evidence="7">AL33</strain>
    </source>
</reference>
<evidence type="ECO:0000256" key="1">
    <source>
        <dbReference type="ARBA" id="ARBA00003487"/>
    </source>
</evidence>
<evidence type="ECO:0000313" key="7">
    <source>
        <dbReference type="EMBL" id="PTQ53776.1"/>
    </source>
</evidence>
<dbReference type="STRING" id="1484.SA87_10355"/>
<comment type="caution">
    <text evidence="6">The sequence shown here is derived from an EMBL/GenBank/DDBJ whole genome shotgun (WGS) entry which is preliminary data.</text>
</comment>
<dbReference type="Proteomes" id="UP000244180">
    <property type="component" value="Unassembled WGS sequence"/>
</dbReference>
<dbReference type="EMBL" id="JAHHQF010000056">
    <property type="protein sequence ID" value="MBT9282429.1"/>
    <property type="molecule type" value="Genomic_DNA"/>
</dbReference>
<dbReference type="PANTHER" id="PTHR43764">
    <property type="entry name" value="MOLYBDENUM COFACTOR BIOSYNTHESIS"/>
    <property type="match status" value="1"/>
</dbReference>
<dbReference type="EMBL" id="JXBB01000007">
    <property type="protein sequence ID" value="OAR04985.1"/>
    <property type="molecule type" value="Genomic_DNA"/>
</dbReference>
<accession>A0A132NAA3</accession>
<reference evidence="5" key="3">
    <citation type="journal article" date="2021" name="Microbiology">
        <title>Metagenomic Analysis of the Microbial Community in the Underground Coal Fire Area (Kemerovo Region, Russia) Revealed Predominance of Thermophilic Members of the Phyla Deinococcus-thermus, Aquificae, and Firmicutes.</title>
        <authorList>
            <person name="Kadnikov V."/>
            <person name="Mardanov A.V."/>
            <person name="Beletsky A.V."/>
            <person name="Karnachuk O.V."/>
            <person name="Ravin N.V."/>
        </authorList>
    </citation>
    <scope>NUCLEOTIDE SEQUENCE</scope>
    <source>
        <strain evidence="5">RBS10-49</strain>
    </source>
</reference>
<gene>
    <name evidence="7" type="ORF">HSCHL_1404</name>
    <name evidence="5" type="ORF">KM312_07215</name>
    <name evidence="6" type="ORF">SA87_10355</name>
</gene>
<dbReference type="InterPro" id="IPR051920">
    <property type="entry name" value="MPT_Adenylyltrnsfr/MoaC-Rel"/>
</dbReference>